<dbReference type="EMBL" id="LT607750">
    <property type="protein sequence ID" value="SCG72356.1"/>
    <property type="molecule type" value="Genomic_DNA"/>
</dbReference>
<name>A0A1C5JQS9_9ACTN</name>
<organism evidence="2 3">
    <name type="scientific">Micromonospora echinaurantiaca</name>
    <dbReference type="NCBI Taxonomy" id="47857"/>
    <lineage>
        <taxon>Bacteria</taxon>
        <taxon>Bacillati</taxon>
        <taxon>Actinomycetota</taxon>
        <taxon>Actinomycetes</taxon>
        <taxon>Micromonosporales</taxon>
        <taxon>Micromonosporaceae</taxon>
        <taxon>Micromonospora</taxon>
    </lineage>
</organism>
<evidence type="ECO:0000256" key="1">
    <source>
        <dbReference type="SAM" id="Phobius"/>
    </source>
</evidence>
<reference evidence="2 3" key="1">
    <citation type="submission" date="2016-06" db="EMBL/GenBank/DDBJ databases">
        <authorList>
            <person name="Kjaerup R.B."/>
            <person name="Dalgaard T.S."/>
            <person name="Juul-Madsen H.R."/>
        </authorList>
    </citation>
    <scope>NUCLEOTIDE SEQUENCE [LARGE SCALE GENOMIC DNA]</scope>
    <source>
        <strain evidence="2 3">DSM 43904</strain>
    </source>
</reference>
<dbReference type="Proteomes" id="UP000198217">
    <property type="component" value="Chromosome I"/>
</dbReference>
<keyword evidence="1" id="KW-0472">Membrane</keyword>
<sequence length="183" mass="18777">MKASGGGRARYRRDDKLPLVVAILLAAGPVANAVLNGPHSAGEIVGLLGMLPLAVCLGYLAGPAAAFGVTPDRVVVDNPFFRYSVPRHLFADIGVLENIAVDLVTKDGAEIPVHAVLPAIGSPGGGPGRRRLLGKVRTLLQMIDDVPVAPTTGSVDRTLRLGSVLLVVGSGASFGLSVFLLTG</sequence>
<evidence type="ECO:0000313" key="2">
    <source>
        <dbReference type="EMBL" id="SCG72356.1"/>
    </source>
</evidence>
<keyword evidence="1" id="KW-0812">Transmembrane</keyword>
<accession>A0A1C5JQS9</accession>
<feature type="transmembrane region" description="Helical" evidence="1">
    <location>
        <begin position="49"/>
        <end position="69"/>
    </location>
</feature>
<dbReference type="AlphaFoldDB" id="A0A1C5JQS9"/>
<protein>
    <submittedName>
        <fullName evidence="2">Uncharacterized protein</fullName>
    </submittedName>
</protein>
<keyword evidence="3" id="KW-1185">Reference proteome</keyword>
<feature type="transmembrane region" description="Helical" evidence="1">
    <location>
        <begin position="161"/>
        <end position="181"/>
    </location>
</feature>
<keyword evidence="1" id="KW-1133">Transmembrane helix</keyword>
<gene>
    <name evidence="2" type="ORF">GA0070609_4692</name>
</gene>
<evidence type="ECO:0000313" key="3">
    <source>
        <dbReference type="Proteomes" id="UP000198217"/>
    </source>
</evidence>
<proteinExistence type="predicted"/>